<proteinExistence type="predicted"/>
<dbReference type="Proteomes" id="UP000077245">
    <property type="component" value="Unassembled WGS sequence"/>
</dbReference>
<dbReference type="SUPFAM" id="SSF51126">
    <property type="entry name" value="Pectin lyase-like"/>
    <property type="match status" value="1"/>
</dbReference>
<protein>
    <recommendedName>
        <fullName evidence="3">Right handed beta helix domain-containing protein</fullName>
    </recommendedName>
</protein>
<dbReference type="Gene3D" id="2.160.20.10">
    <property type="entry name" value="Single-stranded right-handed beta-helix, Pectin lyase-like"/>
    <property type="match status" value="1"/>
</dbReference>
<evidence type="ECO:0008006" key="3">
    <source>
        <dbReference type="Google" id="ProtNLM"/>
    </source>
</evidence>
<keyword evidence="2" id="KW-1185">Reference proteome</keyword>
<dbReference type="InterPro" id="IPR006626">
    <property type="entry name" value="PbH1"/>
</dbReference>
<evidence type="ECO:0000313" key="2">
    <source>
        <dbReference type="Proteomes" id="UP000077245"/>
    </source>
</evidence>
<dbReference type="InterPro" id="IPR011050">
    <property type="entry name" value="Pectin_lyase_fold/virulence"/>
</dbReference>
<accession>A0A166CDD5</accession>
<dbReference type="PATRIC" id="fig|49547.3.peg.534"/>
<name>A0A166CDD5_9EURY</name>
<dbReference type="InterPro" id="IPR012334">
    <property type="entry name" value="Pectin_lyas_fold"/>
</dbReference>
<dbReference type="AlphaFoldDB" id="A0A166CDD5"/>
<gene>
    <name evidence="1" type="ORF">MBCUR_05090</name>
</gene>
<comment type="caution">
    <text evidence="1">The sequence shown here is derived from an EMBL/GenBank/DDBJ whole genome shotgun (WGS) entry which is preliminary data.</text>
</comment>
<dbReference type="OrthoDB" id="78237at2157"/>
<reference evidence="1 2" key="1">
    <citation type="submission" date="2016-04" db="EMBL/GenBank/DDBJ databases">
        <title>Genome sequence of Methanobrevibacter curvatus DSM 11111.</title>
        <authorList>
            <person name="Poehlein A."/>
            <person name="Seedorf H."/>
            <person name="Daniel R."/>
        </authorList>
    </citation>
    <scope>NUCLEOTIDE SEQUENCE [LARGE SCALE GENOMIC DNA]</scope>
    <source>
        <strain evidence="1 2">DSM 11111</strain>
    </source>
</reference>
<organism evidence="1 2">
    <name type="scientific">Methanobrevibacter curvatus</name>
    <dbReference type="NCBI Taxonomy" id="49547"/>
    <lineage>
        <taxon>Archaea</taxon>
        <taxon>Methanobacteriati</taxon>
        <taxon>Methanobacteriota</taxon>
        <taxon>Methanomada group</taxon>
        <taxon>Methanobacteria</taxon>
        <taxon>Methanobacteriales</taxon>
        <taxon>Methanobacteriaceae</taxon>
        <taxon>Methanobrevibacter</taxon>
    </lineage>
</organism>
<evidence type="ECO:0000313" key="1">
    <source>
        <dbReference type="EMBL" id="KZX14390.1"/>
    </source>
</evidence>
<sequence>MKMKILVISLLLTVMCLSVTAVSAADYNITNENYNKYFDASGRILPGAINDGDVLNIEGTLNNKDLTINQSITINGKSKGKLVNGTIILDNANSGASVIKGLTIENTNKNGIVLNQYASYSLITNNTIKVKGTDAFSGYSLYGIVAYGWTLENNLTDNYIYGSGTVPYFYGIYITPFDAYWSEGDANPQNYIISGNTLKIANDNDYAAGISMDTVLDTIIKNNKIDVKSKKFAYGIISTDSYLYASNLEPAENITISGSDVKIEGSMVYVIESFLGTKLTIDNNNLNGIGDGVYGIATYYTEGANITNNNITTLGGDISSIGYNPDSIASGNAPITLLANSNNILISNNKIKSNTYNIVNTTQAQQVNQSNNTVSYIIDDNSYSSFFDDDGNLLPTSPITTGATIFIANLSNRNIVVDRKLNVYSFDNNNKISNGSIKITEDGSGTLINGLNFISDSNVLIIDSSNDNIIEYNKINILNNYDGSDGGWLSLSGLVVKGDSSRNQILNNNIYLKGADSSNSVYLYAVDLSGSGSNPKDNVISSNTIEVDSGYYGNGISIANLYNTTISNNKLYIKGDSFAYGVYVGDYGSGKTANNQIINNNIKAEGSIVYVIETFSAKNTTVTDNVIFGYGQAVYGYAGYDAVGDLIKDNKIVVVGNDTANTPFNYDALGTGQGGIFYKFSGNTTITGNNIVSIYTQGSDYGIKIINSTNGSKDDIYNNILSSDNGKRLGNTAIYTDVLTETILTATTKAITQGSKAIIKVNLKDKYGISLFNEKIELTINKKTYTATIDSNGIATFSIANLPKGNLTANINYLGNSLYSKSSISKIQVVNPKKFAKISYKYVDKKVGKYIQRIYTIKNTGTKVGSISGTLKIPKSVTYIKTQSKKITYTYVTKSKKLMLKLKDLAPKSTATVTVTVRLKK</sequence>
<dbReference type="SMART" id="SM00710">
    <property type="entry name" value="PbH1"/>
    <property type="match status" value="12"/>
</dbReference>
<dbReference type="RefSeq" id="WP_067089801.1">
    <property type="nucleotide sequence ID" value="NZ_LWMV01000104.1"/>
</dbReference>
<dbReference type="EMBL" id="LWMV01000104">
    <property type="protein sequence ID" value="KZX14390.1"/>
    <property type="molecule type" value="Genomic_DNA"/>
</dbReference>